<dbReference type="InterPro" id="IPR006311">
    <property type="entry name" value="TAT_signal"/>
</dbReference>
<evidence type="ECO:0000313" key="11">
    <source>
        <dbReference type="EMBL" id="AMK12600.1"/>
    </source>
</evidence>
<dbReference type="GO" id="GO:0009055">
    <property type="term" value="F:electron transfer activity"/>
    <property type="evidence" value="ECO:0007669"/>
    <property type="project" value="TreeGrafter"/>
</dbReference>
<dbReference type="GO" id="GO:0016491">
    <property type="term" value="F:oxidoreductase activity"/>
    <property type="evidence" value="ECO:0007669"/>
    <property type="project" value="UniProtKB-KW"/>
</dbReference>
<evidence type="ECO:0000256" key="3">
    <source>
        <dbReference type="ARBA" id="ARBA00010312"/>
    </source>
</evidence>
<proteinExistence type="inferred from homology"/>
<dbReference type="GO" id="GO:0051539">
    <property type="term" value="F:4 iron, 4 sulfur cluster binding"/>
    <property type="evidence" value="ECO:0007669"/>
    <property type="project" value="UniProtKB-KW"/>
</dbReference>
<dbReference type="PROSITE" id="PS51669">
    <property type="entry name" value="4FE4S_MOW_BIS_MGD"/>
    <property type="match status" value="1"/>
</dbReference>
<evidence type="ECO:0000256" key="5">
    <source>
        <dbReference type="ARBA" id="ARBA00022485"/>
    </source>
</evidence>
<dbReference type="SUPFAM" id="SSF53706">
    <property type="entry name" value="Formate dehydrogenase/DMSO reductase, domains 1-3"/>
    <property type="match status" value="1"/>
</dbReference>
<dbReference type="Proteomes" id="UP000055611">
    <property type="component" value="Chromosome"/>
</dbReference>
<evidence type="ECO:0000256" key="2">
    <source>
        <dbReference type="ARBA" id="ARBA00004418"/>
    </source>
</evidence>
<keyword evidence="13" id="KW-1185">Reference proteome</keyword>
<dbReference type="EMBL" id="SOBK01000002">
    <property type="protein sequence ID" value="TDT90911.1"/>
    <property type="molecule type" value="Genomic_DNA"/>
</dbReference>
<evidence type="ECO:0000313" key="13">
    <source>
        <dbReference type="Proteomes" id="UP000055611"/>
    </source>
</evidence>
<dbReference type="InterPro" id="IPR027467">
    <property type="entry name" value="MopterinOxRdtase_cofactor_BS"/>
</dbReference>
<organism evidence="12 14">
    <name type="scientific">Pseudodesulfovibrio indicus</name>
    <dbReference type="NCBI Taxonomy" id="1716143"/>
    <lineage>
        <taxon>Bacteria</taxon>
        <taxon>Pseudomonadati</taxon>
        <taxon>Thermodesulfobacteriota</taxon>
        <taxon>Desulfovibrionia</taxon>
        <taxon>Desulfovibrionales</taxon>
        <taxon>Desulfovibrionaceae</taxon>
    </lineage>
</organism>
<dbReference type="EMBL" id="CP014206">
    <property type="protein sequence ID" value="AMK12600.1"/>
    <property type="molecule type" value="Genomic_DNA"/>
</dbReference>
<keyword evidence="6" id="KW-0479">Metal-binding</keyword>
<evidence type="ECO:0000256" key="8">
    <source>
        <dbReference type="ARBA" id="ARBA00023004"/>
    </source>
</evidence>
<comment type="subunit">
    <text evidence="4">Heterodimer of a large and a small subunit.</text>
</comment>
<reference evidence="12 14" key="2">
    <citation type="submission" date="2019-03" db="EMBL/GenBank/DDBJ databases">
        <title>Genomic Encyclopedia of Type Strains, Phase IV (KMG-IV): sequencing the most valuable type-strain genomes for metagenomic binning, comparative biology and taxonomic classification.</title>
        <authorList>
            <person name="Goeker M."/>
        </authorList>
    </citation>
    <scope>NUCLEOTIDE SEQUENCE [LARGE SCALE GENOMIC DNA]</scope>
    <source>
        <strain evidence="12 14">DSM 101483</strain>
    </source>
</reference>
<keyword evidence="7" id="KW-0560">Oxidoreductase</keyword>
<evidence type="ECO:0000313" key="12">
    <source>
        <dbReference type="EMBL" id="TDT90911.1"/>
    </source>
</evidence>
<sequence length="194" mass="21237">MHTNRRNFLKLSAVAATATAFGGLGFGCKAETAPLPDRAAALDPKWSKQTTTICCYCAVGCGLVVNTSLKDMKAINVEGDPDHPINEGALCAKGASIWQLAENDRRPDSVLYRAPYAKEFKKVSLSWALETIARRIKDTRDKTWTEKNAKGQVVNRCDGIASVGSAALDNEECWAYQTMLRSLGLVYVEHQARI</sequence>
<comment type="similarity">
    <text evidence="3">Belongs to the prokaryotic molybdopterin-containing oxidoreductase family.</text>
</comment>
<evidence type="ECO:0000256" key="4">
    <source>
        <dbReference type="ARBA" id="ARBA00011771"/>
    </source>
</evidence>
<evidence type="ECO:0000256" key="1">
    <source>
        <dbReference type="ARBA" id="ARBA00001966"/>
    </source>
</evidence>
<dbReference type="Pfam" id="PF10518">
    <property type="entry name" value="TAT_signal"/>
    <property type="match status" value="1"/>
</dbReference>
<dbReference type="PROSITE" id="PS00551">
    <property type="entry name" value="MOLYBDOPTERIN_PROK_1"/>
    <property type="match status" value="1"/>
</dbReference>
<comment type="subcellular location">
    <subcellularLocation>
        <location evidence="2">Periplasm</location>
    </subcellularLocation>
</comment>
<dbReference type="PANTHER" id="PTHR43598">
    <property type="entry name" value="TUNGSTEN-CONTAINING FORMYLMETHANOFURAN DEHYDROGENASE 2 SUBUNIT B"/>
    <property type="match status" value="1"/>
</dbReference>
<keyword evidence="5" id="KW-0004">4Fe-4S</keyword>
<dbReference type="PROSITE" id="PS51318">
    <property type="entry name" value="TAT"/>
    <property type="match status" value="1"/>
</dbReference>
<name>A0A126QRB4_9BACT</name>
<evidence type="ECO:0000313" key="14">
    <source>
        <dbReference type="Proteomes" id="UP000295506"/>
    </source>
</evidence>
<dbReference type="GO" id="GO:0042597">
    <property type="term" value="C:periplasmic space"/>
    <property type="evidence" value="ECO:0007669"/>
    <property type="project" value="UniProtKB-SubCell"/>
</dbReference>
<dbReference type="Proteomes" id="UP000295506">
    <property type="component" value="Unassembled WGS sequence"/>
</dbReference>
<keyword evidence="9" id="KW-0411">Iron-sulfur</keyword>
<keyword evidence="8" id="KW-0408">Iron</keyword>
<evidence type="ECO:0000256" key="7">
    <source>
        <dbReference type="ARBA" id="ARBA00023002"/>
    </source>
</evidence>
<feature type="domain" description="4Fe-4S Mo/W bis-MGD-type" evidence="10">
    <location>
        <begin position="47"/>
        <end position="105"/>
    </location>
</feature>
<dbReference type="Gene3D" id="2.20.25.90">
    <property type="entry name" value="ADC-like domains"/>
    <property type="match status" value="1"/>
</dbReference>
<dbReference type="Pfam" id="PF04879">
    <property type="entry name" value="Molybdop_Fe4S4"/>
    <property type="match status" value="1"/>
</dbReference>
<dbReference type="AlphaFoldDB" id="A0A126QRB4"/>
<accession>A0A126QRB4</accession>
<reference evidence="11 13" key="1">
    <citation type="journal article" date="2016" name="Front. Microbiol.">
        <title>Genome Sequence of the Piezophilic, Mesophilic Sulfate-Reducing Bacterium Desulfovibrio indicus J2T.</title>
        <authorList>
            <person name="Cao J."/>
            <person name="Maignien L."/>
            <person name="Shao Z."/>
            <person name="Alain K."/>
            <person name="Jebbar M."/>
        </authorList>
    </citation>
    <scope>NUCLEOTIDE SEQUENCE [LARGE SCALE GENOMIC DNA]</scope>
    <source>
        <strain evidence="11 13">J2</strain>
    </source>
</reference>
<evidence type="ECO:0000256" key="9">
    <source>
        <dbReference type="ARBA" id="ARBA00023014"/>
    </source>
</evidence>
<dbReference type="SMART" id="SM00926">
    <property type="entry name" value="Molybdop_Fe4S4"/>
    <property type="match status" value="1"/>
</dbReference>
<dbReference type="PANTHER" id="PTHR43598:SF1">
    <property type="entry name" value="FORMATE DEHYDROGENASE-O MAJOR SUBUNIT"/>
    <property type="match status" value="1"/>
</dbReference>
<dbReference type="InterPro" id="IPR006963">
    <property type="entry name" value="Mopterin_OxRdtase_4Fe-4S_dom"/>
</dbReference>
<comment type="cofactor">
    <cofactor evidence="1">
        <name>[4Fe-4S] cluster</name>
        <dbReference type="ChEBI" id="CHEBI:49883"/>
    </cofactor>
</comment>
<evidence type="ECO:0000256" key="6">
    <source>
        <dbReference type="ARBA" id="ARBA00022723"/>
    </source>
</evidence>
<dbReference type="NCBIfam" id="TIGR01409">
    <property type="entry name" value="TAT_signal_seq"/>
    <property type="match status" value="1"/>
</dbReference>
<protein>
    <submittedName>
        <fullName evidence="11 12">Formate dehydrogenase</fullName>
    </submittedName>
</protein>
<dbReference type="GO" id="GO:0009061">
    <property type="term" value="P:anaerobic respiration"/>
    <property type="evidence" value="ECO:0007669"/>
    <property type="project" value="TreeGrafter"/>
</dbReference>
<gene>
    <name evidence="11" type="ORF">AWY79_16555</name>
    <name evidence="12" type="ORF">EDC59_102344</name>
</gene>
<evidence type="ECO:0000259" key="10">
    <source>
        <dbReference type="PROSITE" id="PS51669"/>
    </source>
</evidence>
<dbReference type="Gene3D" id="3.40.50.740">
    <property type="match status" value="1"/>
</dbReference>
<dbReference type="GO" id="GO:0030151">
    <property type="term" value="F:molybdenum ion binding"/>
    <property type="evidence" value="ECO:0007669"/>
    <property type="project" value="TreeGrafter"/>
</dbReference>
<dbReference type="KEGG" id="dej:AWY79_16555"/>
<dbReference type="InterPro" id="IPR019546">
    <property type="entry name" value="TAT_signal_bac_arc"/>
</dbReference>
<dbReference type="PROSITE" id="PS51257">
    <property type="entry name" value="PROKAR_LIPOPROTEIN"/>
    <property type="match status" value="1"/>
</dbReference>